<protein>
    <submittedName>
        <fullName evidence="1">Uncharacterized protein</fullName>
    </submittedName>
</protein>
<evidence type="ECO:0000313" key="1">
    <source>
        <dbReference type="EMBL" id="QHT63177.1"/>
    </source>
</evidence>
<keyword evidence="2" id="KW-1185">Reference proteome</keyword>
<dbReference type="AlphaFoldDB" id="A0A6C0G2W2"/>
<dbReference type="EMBL" id="CP048209">
    <property type="protein sequence ID" value="QHT63177.1"/>
    <property type="molecule type" value="Genomic_DNA"/>
</dbReference>
<evidence type="ECO:0000313" key="2">
    <source>
        <dbReference type="Proteomes" id="UP000476064"/>
    </source>
</evidence>
<accession>A0A6C0G2W2</accession>
<name>A0A6C0G2W2_9BACL</name>
<proteinExistence type="predicted"/>
<dbReference type="KEGG" id="plyc:GXP70_26580"/>
<dbReference type="RefSeq" id="WP_162359607.1">
    <property type="nucleotide sequence ID" value="NZ_CP048209.1"/>
</dbReference>
<dbReference type="Proteomes" id="UP000476064">
    <property type="component" value="Chromosome"/>
</dbReference>
<organism evidence="1 2">
    <name type="scientific">Paenibacillus lycopersici</name>
    <dbReference type="NCBI Taxonomy" id="2704462"/>
    <lineage>
        <taxon>Bacteria</taxon>
        <taxon>Bacillati</taxon>
        <taxon>Bacillota</taxon>
        <taxon>Bacilli</taxon>
        <taxon>Bacillales</taxon>
        <taxon>Paenibacillaceae</taxon>
        <taxon>Paenibacillus</taxon>
    </lineage>
</organism>
<gene>
    <name evidence="1" type="ORF">GXP70_26580</name>
</gene>
<sequence>MAQLATPPISAAGQLLRPVRSSLAKSLTQLAAEWRKAEKLLHEQLYLRQTDKNAGKVAIWATFPASDQQKCQ</sequence>
<reference evidence="1 2" key="1">
    <citation type="submission" date="2020-01" db="EMBL/GenBank/DDBJ databases">
        <title>Paenibacillus sp. nov., isolated from tomato rhizosphere.</title>
        <authorList>
            <person name="Weon H.-Y."/>
            <person name="Lee S.A."/>
        </authorList>
    </citation>
    <scope>NUCLEOTIDE SEQUENCE [LARGE SCALE GENOMIC DNA]</scope>
    <source>
        <strain evidence="1 2">12200R-189</strain>
    </source>
</reference>